<organism evidence="1">
    <name type="scientific">marine sediment metagenome</name>
    <dbReference type="NCBI Taxonomy" id="412755"/>
    <lineage>
        <taxon>unclassified sequences</taxon>
        <taxon>metagenomes</taxon>
        <taxon>ecological metagenomes</taxon>
    </lineage>
</organism>
<dbReference type="EMBL" id="BARW01029732">
    <property type="protein sequence ID" value="GAJ12656.1"/>
    <property type="molecule type" value="Genomic_DNA"/>
</dbReference>
<comment type="caution">
    <text evidence="1">The sequence shown here is derived from an EMBL/GenBank/DDBJ whole genome shotgun (WGS) entry which is preliminary data.</text>
</comment>
<evidence type="ECO:0000313" key="1">
    <source>
        <dbReference type="EMBL" id="GAJ12656.1"/>
    </source>
</evidence>
<proteinExistence type="predicted"/>
<accession>X1VEN2</accession>
<sequence>EQPNKEICTIRIIFPVNSDEQALEAKKKISEVLADVPDAQVHFAIMPQIDQPRR</sequence>
<protein>
    <submittedName>
        <fullName evidence="1">Uncharacterized protein</fullName>
    </submittedName>
</protein>
<gene>
    <name evidence="1" type="ORF">S12H4_47702</name>
</gene>
<reference evidence="1" key="1">
    <citation type="journal article" date="2014" name="Front. Microbiol.">
        <title>High frequency of phylogenetically diverse reductive dehalogenase-homologous genes in deep subseafloor sedimentary metagenomes.</title>
        <authorList>
            <person name="Kawai M."/>
            <person name="Futagami T."/>
            <person name="Toyoda A."/>
            <person name="Takaki Y."/>
            <person name="Nishi S."/>
            <person name="Hori S."/>
            <person name="Arai W."/>
            <person name="Tsubouchi T."/>
            <person name="Morono Y."/>
            <person name="Uchiyama I."/>
            <person name="Ito T."/>
            <person name="Fujiyama A."/>
            <person name="Inagaki F."/>
            <person name="Takami H."/>
        </authorList>
    </citation>
    <scope>NUCLEOTIDE SEQUENCE</scope>
    <source>
        <strain evidence="1">Expedition CK06-06</strain>
    </source>
</reference>
<feature type="non-terminal residue" evidence="1">
    <location>
        <position position="1"/>
    </location>
</feature>
<name>X1VEN2_9ZZZZ</name>
<dbReference type="AlphaFoldDB" id="X1VEN2"/>